<comment type="caution">
    <text evidence="1">The sequence shown here is derived from an EMBL/GenBank/DDBJ whole genome shotgun (WGS) entry which is preliminary data.</text>
</comment>
<evidence type="ECO:0000313" key="2">
    <source>
        <dbReference type="EMBL" id="SEE23631.1"/>
    </source>
</evidence>
<gene>
    <name evidence="1" type="ORF">BFL40_23365</name>
    <name evidence="2" type="ORF">SAMN04515675_4562</name>
</gene>
<dbReference type="RefSeq" id="WP_071486142.1">
    <property type="nucleotide sequence ID" value="NZ_FNTS01000002.1"/>
</dbReference>
<proteinExistence type="predicted"/>
<evidence type="ECO:0000313" key="1">
    <source>
        <dbReference type="EMBL" id="OIN49688.1"/>
    </source>
</evidence>
<evidence type="ECO:0000313" key="3">
    <source>
        <dbReference type="Proteomes" id="UP000181661"/>
    </source>
</evidence>
<dbReference type="AlphaFoldDB" id="A0A1S2UUV0"/>
<dbReference type="Proteomes" id="UP000181661">
    <property type="component" value="Unassembled WGS sequence"/>
</dbReference>
<keyword evidence="4" id="KW-1185">Reference proteome</keyword>
<name>A0A1S2UUV0_9PSED</name>
<sequence length="138" mass="14982">MANYPRHTTGTFEAQSNQISILSPTNVSATYANGTLSLSATDSDQSSLIMALRIDLASDVQSGTYVWGTHSIFKGVNVTISEFPVLYDIMKAFVRIDVNHQTKMYSGELQYTGVATFGPKIFIDISAQFALSGALTFP</sequence>
<dbReference type="Proteomes" id="UP000182179">
    <property type="component" value="Unassembled WGS sequence"/>
</dbReference>
<protein>
    <submittedName>
        <fullName evidence="1">Uncharacterized protein</fullName>
    </submittedName>
</protein>
<accession>A0A1S2UUV0</accession>
<dbReference type="EMBL" id="FNTS01000002">
    <property type="protein sequence ID" value="SEE23631.1"/>
    <property type="molecule type" value="Genomic_DNA"/>
</dbReference>
<dbReference type="EMBL" id="MDDR01000037">
    <property type="protein sequence ID" value="OIN49688.1"/>
    <property type="molecule type" value="Genomic_DNA"/>
</dbReference>
<reference evidence="1 3" key="1">
    <citation type="submission" date="2016-08" db="EMBL/GenBank/DDBJ databases">
        <title>Draft genome sequence of Pseudomonas costantinii LMG 22119, type strain isolated from cultivated mushroom (Agaricus bisporus) sporophores.</title>
        <authorList>
            <person name="Tambong J.T."/>
        </authorList>
    </citation>
    <scope>NUCLEOTIDE SEQUENCE [LARGE SCALE GENOMIC DNA]</scope>
    <source>
        <strain evidence="1 3">LMG 22119</strain>
    </source>
</reference>
<organism evidence="1 3">
    <name type="scientific">Pseudomonas costantinii</name>
    <dbReference type="NCBI Taxonomy" id="168469"/>
    <lineage>
        <taxon>Bacteria</taxon>
        <taxon>Pseudomonadati</taxon>
        <taxon>Pseudomonadota</taxon>
        <taxon>Gammaproteobacteria</taxon>
        <taxon>Pseudomonadales</taxon>
        <taxon>Pseudomonadaceae</taxon>
        <taxon>Pseudomonas</taxon>
    </lineage>
</organism>
<evidence type="ECO:0000313" key="4">
    <source>
        <dbReference type="Proteomes" id="UP000182179"/>
    </source>
</evidence>
<reference evidence="2 4" key="2">
    <citation type="submission" date="2016-10" db="EMBL/GenBank/DDBJ databases">
        <authorList>
            <person name="Varghese N."/>
            <person name="Submissions S."/>
        </authorList>
    </citation>
    <scope>NUCLEOTIDE SEQUENCE [LARGE SCALE GENOMIC DNA]</scope>
    <source>
        <strain evidence="2 4">BS2773</strain>
    </source>
</reference>